<dbReference type="SUPFAM" id="SSF53335">
    <property type="entry name" value="S-adenosyl-L-methionine-dependent methyltransferases"/>
    <property type="match status" value="1"/>
</dbReference>
<evidence type="ECO:0008006" key="3">
    <source>
        <dbReference type="Google" id="ProtNLM"/>
    </source>
</evidence>
<dbReference type="Proteomes" id="UP000295444">
    <property type="component" value="Unassembled WGS sequence"/>
</dbReference>
<keyword evidence="2" id="KW-1185">Reference proteome</keyword>
<evidence type="ECO:0000313" key="1">
    <source>
        <dbReference type="EMBL" id="TDP96390.1"/>
    </source>
</evidence>
<name>A0A4R6S950_LABRH</name>
<comment type="caution">
    <text evidence="1">The sequence shown here is derived from an EMBL/GenBank/DDBJ whole genome shotgun (WGS) entry which is preliminary data.</text>
</comment>
<sequence length="218" mass="24460">MLVSSRSLGEYRRMFGLTDADLSGTILDCPGGCAGFAAEATEFGARVVAVDPEYATDTATMREQGLRTLQRGMAYHLEHPDEYVWTYFTDVEQYQAERTQALERFAADRAAHPERYVTALLPDLPFQDREFDLALTSHLLFSYLDRLDEDFHLAAIVELTRVARQARIFPLAPMGSQSYDGLPKFLERLAAAGIDAEVKAVDYEFQRGCNEMLVVSQG</sequence>
<dbReference type="Gene3D" id="3.40.50.150">
    <property type="entry name" value="Vaccinia Virus protein VP39"/>
    <property type="match status" value="1"/>
</dbReference>
<gene>
    <name evidence="1" type="ORF">EV186_104377</name>
</gene>
<dbReference type="OrthoDB" id="9787807at2"/>
<dbReference type="InterPro" id="IPR029063">
    <property type="entry name" value="SAM-dependent_MTases_sf"/>
</dbReference>
<dbReference type="EMBL" id="SNXZ01000004">
    <property type="protein sequence ID" value="TDP96390.1"/>
    <property type="molecule type" value="Genomic_DNA"/>
</dbReference>
<reference evidence="1 2" key="1">
    <citation type="submission" date="2019-03" db="EMBL/GenBank/DDBJ databases">
        <title>Genomic Encyclopedia of Type Strains, Phase IV (KMG-IV): sequencing the most valuable type-strain genomes for metagenomic binning, comparative biology and taxonomic classification.</title>
        <authorList>
            <person name="Goeker M."/>
        </authorList>
    </citation>
    <scope>NUCLEOTIDE SEQUENCE [LARGE SCALE GENOMIC DNA]</scope>
    <source>
        <strain evidence="1 2">DSM 45361</strain>
    </source>
</reference>
<proteinExistence type="predicted"/>
<evidence type="ECO:0000313" key="2">
    <source>
        <dbReference type="Proteomes" id="UP000295444"/>
    </source>
</evidence>
<accession>A0A4R6S950</accession>
<protein>
    <recommendedName>
        <fullName evidence="3">Methyltransferase family protein</fullName>
    </recommendedName>
</protein>
<organism evidence="1 2">
    <name type="scientific">Labedaea rhizosphaerae</name>
    <dbReference type="NCBI Taxonomy" id="598644"/>
    <lineage>
        <taxon>Bacteria</taxon>
        <taxon>Bacillati</taxon>
        <taxon>Actinomycetota</taxon>
        <taxon>Actinomycetes</taxon>
        <taxon>Pseudonocardiales</taxon>
        <taxon>Pseudonocardiaceae</taxon>
        <taxon>Labedaea</taxon>
    </lineage>
</organism>
<dbReference type="AlphaFoldDB" id="A0A4R6S950"/>